<name>A0A9J5ZUI6_SOLCO</name>
<dbReference type="PANTHER" id="PTHR37223:SF1">
    <property type="entry name" value="OS08G0528601 PROTEIN"/>
    <property type="match status" value="1"/>
</dbReference>
<evidence type="ECO:0000313" key="3">
    <source>
        <dbReference type="Proteomes" id="UP000824120"/>
    </source>
</evidence>
<dbReference type="EMBL" id="JACXVP010000003">
    <property type="protein sequence ID" value="KAG5615897.1"/>
    <property type="molecule type" value="Genomic_DNA"/>
</dbReference>
<proteinExistence type="predicted"/>
<dbReference type="OrthoDB" id="779178at2759"/>
<evidence type="ECO:0000313" key="2">
    <source>
        <dbReference type="EMBL" id="KAG5615897.1"/>
    </source>
</evidence>
<dbReference type="PANTHER" id="PTHR37223">
    <property type="entry name" value="OS08G0528601 PROTEIN"/>
    <property type="match status" value="1"/>
</dbReference>
<gene>
    <name evidence="2" type="ORF">H5410_015721</name>
</gene>
<accession>A0A9J5ZUI6</accession>
<reference evidence="2 3" key="1">
    <citation type="submission" date="2020-09" db="EMBL/GenBank/DDBJ databases">
        <title>De no assembly of potato wild relative species, Solanum commersonii.</title>
        <authorList>
            <person name="Cho K."/>
        </authorList>
    </citation>
    <scope>NUCLEOTIDE SEQUENCE [LARGE SCALE GENOMIC DNA]</scope>
    <source>
        <strain evidence="2">LZ3.2</strain>
        <tissue evidence="2">Leaf</tissue>
    </source>
</reference>
<sequence>MAKRLARGGRRDEVPSRSILTRAVDSVFDFVRLAEFEILFVFFFVVAYVIFKDLICGNYVRETKEKENNSPANKLHDDSRQYQQVSASGANVLSLQTSVQFSISQDPEFSRWDKFRHGFGANTLNHWKYKCEVDVGAMKDSQRHLELKHNDPIAIGISSSILSIT</sequence>
<feature type="transmembrane region" description="Helical" evidence="1">
    <location>
        <begin position="30"/>
        <end position="51"/>
    </location>
</feature>
<keyword evidence="3" id="KW-1185">Reference proteome</keyword>
<keyword evidence="1" id="KW-1133">Transmembrane helix</keyword>
<keyword evidence="1" id="KW-0472">Membrane</keyword>
<dbReference type="GO" id="GO:0006979">
    <property type="term" value="P:response to oxidative stress"/>
    <property type="evidence" value="ECO:0007669"/>
    <property type="project" value="TreeGrafter"/>
</dbReference>
<dbReference type="Proteomes" id="UP000824120">
    <property type="component" value="Chromosome 3"/>
</dbReference>
<keyword evidence="1" id="KW-0812">Transmembrane</keyword>
<protein>
    <submittedName>
        <fullName evidence="2">Uncharacterized protein</fullName>
    </submittedName>
</protein>
<comment type="caution">
    <text evidence="2">The sequence shown here is derived from an EMBL/GenBank/DDBJ whole genome shotgun (WGS) entry which is preliminary data.</text>
</comment>
<dbReference type="AlphaFoldDB" id="A0A9J5ZUI6"/>
<organism evidence="2 3">
    <name type="scientific">Solanum commersonii</name>
    <name type="common">Commerson's wild potato</name>
    <name type="synonym">Commerson's nightshade</name>
    <dbReference type="NCBI Taxonomy" id="4109"/>
    <lineage>
        <taxon>Eukaryota</taxon>
        <taxon>Viridiplantae</taxon>
        <taxon>Streptophyta</taxon>
        <taxon>Embryophyta</taxon>
        <taxon>Tracheophyta</taxon>
        <taxon>Spermatophyta</taxon>
        <taxon>Magnoliopsida</taxon>
        <taxon>eudicotyledons</taxon>
        <taxon>Gunneridae</taxon>
        <taxon>Pentapetalae</taxon>
        <taxon>asterids</taxon>
        <taxon>lamiids</taxon>
        <taxon>Solanales</taxon>
        <taxon>Solanaceae</taxon>
        <taxon>Solanoideae</taxon>
        <taxon>Solaneae</taxon>
        <taxon>Solanum</taxon>
    </lineage>
</organism>
<evidence type="ECO:0000256" key="1">
    <source>
        <dbReference type="SAM" id="Phobius"/>
    </source>
</evidence>